<comment type="caution">
    <text evidence="1">The sequence shown here is derived from an EMBL/GenBank/DDBJ whole genome shotgun (WGS) entry which is preliminary data.</text>
</comment>
<accession>A0ABV1HWQ7</accession>
<proteinExistence type="predicted"/>
<keyword evidence="2" id="KW-1185">Reference proteome</keyword>
<gene>
    <name evidence="1" type="ORF">WMO62_00680</name>
</gene>
<sequence length="37" mass="4225">MFEDRLEIHNPGGIYGRIRIDQLGKVQPDTTNKKGNL</sequence>
<evidence type="ECO:0000313" key="1">
    <source>
        <dbReference type="EMBL" id="MEQ2577354.1"/>
    </source>
</evidence>
<dbReference type="Gene3D" id="3.30.565.60">
    <property type="match status" value="1"/>
</dbReference>
<keyword evidence="1" id="KW-0547">Nucleotide-binding</keyword>
<name>A0ABV1HWQ7_9FIRM</name>
<dbReference type="Pfam" id="PF13749">
    <property type="entry name" value="HATPase_c_4"/>
    <property type="match status" value="1"/>
</dbReference>
<protein>
    <submittedName>
        <fullName evidence="1">ATP-binding protein</fullName>
    </submittedName>
</protein>
<dbReference type="Proteomes" id="UP001470288">
    <property type="component" value="Unassembled WGS sequence"/>
</dbReference>
<dbReference type="GO" id="GO:0005524">
    <property type="term" value="F:ATP binding"/>
    <property type="evidence" value="ECO:0007669"/>
    <property type="project" value="UniProtKB-KW"/>
</dbReference>
<reference evidence="1 2" key="1">
    <citation type="submission" date="2024-03" db="EMBL/GenBank/DDBJ databases">
        <title>Human intestinal bacterial collection.</title>
        <authorList>
            <person name="Pauvert C."/>
            <person name="Hitch T.C.A."/>
            <person name="Clavel T."/>
        </authorList>
    </citation>
    <scope>NUCLEOTIDE SEQUENCE [LARGE SCALE GENOMIC DNA]</scope>
    <source>
        <strain evidence="1 2">CLA-AA-H78B</strain>
    </source>
</reference>
<dbReference type="InterPro" id="IPR038475">
    <property type="entry name" value="RecG_C_sf"/>
</dbReference>
<organism evidence="1 2">
    <name type="scientific">Hominiventricola aquisgranensis</name>
    <dbReference type="NCBI Taxonomy" id="3133164"/>
    <lineage>
        <taxon>Bacteria</taxon>
        <taxon>Bacillati</taxon>
        <taxon>Bacillota</taxon>
        <taxon>Clostridia</taxon>
        <taxon>Lachnospirales</taxon>
        <taxon>Lachnospiraceae</taxon>
        <taxon>Hominiventricola</taxon>
    </lineage>
</organism>
<evidence type="ECO:0000313" key="2">
    <source>
        <dbReference type="Proteomes" id="UP001470288"/>
    </source>
</evidence>
<keyword evidence="1" id="KW-0067">ATP-binding</keyword>
<dbReference type="EMBL" id="JBBMFC010000001">
    <property type="protein sequence ID" value="MEQ2577354.1"/>
    <property type="molecule type" value="Genomic_DNA"/>
</dbReference>